<evidence type="ECO:0000313" key="2">
    <source>
        <dbReference type="Proteomes" id="UP000004508"/>
    </source>
</evidence>
<dbReference type="InParanoid" id="D6U7V4"/>
<evidence type="ECO:0000313" key="1">
    <source>
        <dbReference type="EMBL" id="EFH79965.1"/>
    </source>
</evidence>
<keyword evidence="2" id="KW-1185">Reference proteome</keyword>
<dbReference type="Proteomes" id="UP000004508">
    <property type="component" value="Unassembled WGS sequence"/>
</dbReference>
<organism evidence="1 2">
    <name type="scientific">Ktedonobacter racemifer DSM 44963</name>
    <dbReference type="NCBI Taxonomy" id="485913"/>
    <lineage>
        <taxon>Bacteria</taxon>
        <taxon>Bacillati</taxon>
        <taxon>Chloroflexota</taxon>
        <taxon>Ktedonobacteria</taxon>
        <taxon>Ktedonobacterales</taxon>
        <taxon>Ktedonobacteraceae</taxon>
        <taxon>Ktedonobacter</taxon>
    </lineage>
</organism>
<comment type="caution">
    <text evidence="1">The sequence shown here is derived from an EMBL/GenBank/DDBJ whole genome shotgun (WGS) entry which is preliminary data.</text>
</comment>
<dbReference type="EMBL" id="ADVG01000005">
    <property type="protein sequence ID" value="EFH79965.1"/>
    <property type="molecule type" value="Genomic_DNA"/>
</dbReference>
<proteinExistence type="predicted"/>
<dbReference type="AlphaFoldDB" id="D6U7V4"/>
<gene>
    <name evidence="1" type="ORF">Krac_0497</name>
</gene>
<dbReference type="STRING" id="485913.Krac_0497"/>
<sequence>MLKMRTCAKKKEGQKALKVHVSRTDILWSPHRYGRSQPLAHFFSPLFSLRWESGSEQEHVIQ</sequence>
<protein>
    <submittedName>
        <fullName evidence="1">Uncharacterized protein</fullName>
    </submittedName>
</protein>
<name>D6U7V4_KTERA</name>
<reference evidence="1 2" key="1">
    <citation type="journal article" date="2011" name="Stand. Genomic Sci.">
        <title>Non-contiguous finished genome sequence and contextual data of the filamentous soil bacterium Ktedonobacter racemifer type strain (SOSP1-21).</title>
        <authorList>
            <person name="Chang Y.J."/>
            <person name="Land M."/>
            <person name="Hauser L."/>
            <person name="Chertkov O."/>
            <person name="Del Rio T.G."/>
            <person name="Nolan M."/>
            <person name="Copeland A."/>
            <person name="Tice H."/>
            <person name="Cheng J.F."/>
            <person name="Lucas S."/>
            <person name="Han C."/>
            <person name="Goodwin L."/>
            <person name="Pitluck S."/>
            <person name="Ivanova N."/>
            <person name="Ovchinikova G."/>
            <person name="Pati A."/>
            <person name="Chen A."/>
            <person name="Palaniappan K."/>
            <person name="Mavromatis K."/>
            <person name="Liolios K."/>
            <person name="Brettin T."/>
            <person name="Fiebig A."/>
            <person name="Rohde M."/>
            <person name="Abt B."/>
            <person name="Goker M."/>
            <person name="Detter J.C."/>
            <person name="Woyke T."/>
            <person name="Bristow J."/>
            <person name="Eisen J.A."/>
            <person name="Markowitz V."/>
            <person name="Hugenholtz P."/>
            <person name="Kyrpides N.C."/>
            <person name="Klenk H.P."/>
            <person name="Lapidus A."/>
        </authorList>
    </citation>
    <scope>NUCLEOTIDE SEQUENCE [LARGE SCALE GENOMIC DNA]</scope>
    <source>
        <strain evidence="2">DSM 44963</strain>
    </source>
</reference>
<accession>D6U7V4</accession>